<organism evidence="3">
    <name type="scientific">Fonticula alba</name>
    <name type="common">Slime mold</name>
    <dbReference type="NCBI Taxonomy" id="691883"/>
    <lineage>
        <taxon>Eukaryota</taxon>
        <taxon>Rotosphaerida</taxon>
        <taxon>Fonticulaceae</taxon>
        <taxon>Fonticula</taxon>
    </lineage>
</organism>
<feature type="region of interest" description="Disordered" evidence="2">
    <location>
        <begin position="461"/>
        <end position="503"/>
    </location>
</feature>
<evidence type="ECO:0000256" key="2">
    <source>
        <dbReference type="SAM" id="MobiDB-lite"/>
    </source>
</evidence>
<evidence type="ECO:0000313" key="4">
    <source>
        <dbReference type="Proteomes" id="UP000030693"/>
    </source>
</evidence>
<feature type="coiled-coil region" evidence="1">
    <location>
        <begin position="404"/>
        <end position="431"/>
    </location>
</feature>
<dbReference type="RefSeq" id="XP_009492617.1">
    <property type="nucleotide sequence ID" value="XM_009494342.1"/>
</dbReference>
<dbReference type="GeneID" id="20525210"/>
<accession>A0A058ZG37</accession>
<reference evidence="3" key="1">
    <citation type="submission" date="2013-04" db="EMBL/GenBank/DDBJ databases">
        <title>The Genome Sequence of Fonticula alba ATCC 38817.</title>
        <authorList>
            <consortium name="The Broad Institute Genomics Platform"/>
            <person name="Russ C."/>
            <person name="Cuomo C."/>
            <person name="Burger G."/>
            <person name="Gray M.W."/>
            <person name="Holland P.W.H."/>
            <person name="King N."/>
            <person name="Lang F.B.F."/>
            <person name="Roger A.J."/>
            <person name="Ruiz-Trillo I."/>
            <person name="Brown M."/>
            <person name="Walker B."/>
            <person name="Young S."/>
            <person name="Zeng Q."/>
            <person name="Gargeya S."/>
            <person name="Fitzgerald M."/>
            <person name="Haas B."/>
            <person name="Abouelleil A."/>
            <person name="Allen A.W."/>
            <person name="Alvarado L."/>
            <person name="Arachchi H.M."/>
            <person name="Berlin A.M."/>
            <person name="Chapman S.B."/>
            <person name="Gainer-Dewar J."/>
            <person name="Goldberg J."/>
            <person name="Griggs A."/>
            <person name="Gujja S."/>
            <person name="Hansen M."/>
            <person name="Howarth C."/>
            <person name="Imamovic A."/>
            <person name="Ireland A."/>
            <person name="Larimer J."/>
            <person name="McCowan C."/>
            <person name="Murphy C."/>
            <person name="Pearson M."/>
            <person name="Poon T.W."/>
            <person name="Priest M."/>
            <person name="Roberts A."/>
            <person name="Saif S."/>
            <person name="Shea T."/>
            <person name="Sisk P."/>
            <person name="Sykes S."/>
            <person name="Wortman J."/>
            <person name="Nusbaum C."/>
            <person name="Birren B."/>
        </authorList>
    </citation>
    <scope>NUCLEOTIDE SEQUENCE [LARGE SCALE GENOMIC DNA]</scope>
    <source>
        <strain evidence="3">ATCC 38817</strain>
    </source>
</reference>
<dbReference type="EMBL" id="KB932201">
    <property type="protein sequence ID" value="KCV72916.1"/>
    <property type="molecule type" value="Genomic_DNA"/>
</dbReference>
<evidence type="ECO:0000313" key="3">
    <source>
        <dbReference type="EMBL" id="KCV72916.1"/>
    </source>
</evidence>
<feature type="compositionally biased region" description="Basic and acidic residues" evidence="2">
    <location>
        <begin position="467"/>
        <end position="476"/>
    </location>
</feature>
<dbReference type="AlphaFoldDB" id="A0A058ZG37"/>
<gene>
    <name evidence="3" type="ORF">H696_00485</name>
</gene>
<dbReference type="Proteomes" id="UP000030693">
    <property type="component" value="Unassembled WGS sequence"/>
</dbReference>
<feature type="region of interest" description="Disordered" evidence="2">
    <location>
        <begin position="567"/>
        <end position="603"/>
    </location>
</feature>
<feature type="compositionally biased region" description="Basic and acidic residues" evidence="2">
    <location>
        <begin position="489"/>
        <end position="503"/>
    </location>
</feature>
<proteinExistence type="predicted"/>
<protein>
    <submittedName>
        <fullName evidence="3">Uncharacterized protein</fullName>
    </submittedName>
</protein>
<name>A0A058ZG37_FONAL</name>
<keyword evidence="4" id="KW-1185">Reference proteome</keyword>
<sequence length="603" mass="66422">MLRYSAALIPLAAAAPWLAYKAAGYLPAHGPDEPSAMAPPVGRPAHAAALGLVTGFPDVPSGSALGGIWNAVAAGAAIPAPGVPDIGAGAADASPVSLGGLSNDEFRELARRRWRAKKGHIVLDPSRPLNPEEDIYSDLLALEHRSQDKFPFSHVFRHIESTVGIRCLIAKHIALFGVPPRRRPFSPDLRPELDDSMIVRFLLNNLVPNPNYYDRPPKPGSPEDTLEPDLRYECAGIFWEMDRFHSMINPKLRANHSVPKICFGVLRVFGPPGTTANDIMMDRHRPHFTPIRPLLTTTPLLGHVRKSQRRGLIVEIKGKSADDMLSGILQNETPELLDQSIKDTGISIIQAMADSLANTVSADGGKVTALAGSIIRGSGALLQYVLDLATKDIPKAVSEHTAGLSAYVEEIRRQREERARARAETQEAIRQAIKGSTGGPGFMHEDRQRIGDEVRRRFEEAQQLDNPEARSGDRQESSSSSAADTEALDQERGPVDHKISQAIKDRNRQLDTLFEERRELLEVIRQNLEEASSQAPEASAAKHQELLKRLKDLDLLDDRRRQVDEIKRNLDEQDDSNASWPAAGWNLDLPDEDSAPTKDKKDR</sequence>
<evidence type="ECO:0000256" key="1">
    <source>
        <dbReference type="SAM" id="Coils"/>
    </source>
</evidence>
<keyword evidence="1" id="KW-0175">Coiled coil</keyword>